<proteinExistence type="inferred from homology"/>
<gene>
    <name evidence="3" type="ORF">HTAM1171_LOCUS6459</name>
</gene>
<evidence type="ECO:0000256" key="1">
    <source>
        <dbReference type="ARBA" id="ARBA00038357"/>
    </source>
</evidence>
<dbReference type="Gene3D" id="3.10.120.10">
    <property type="entry name" value="Cytochrome b5-like heme/steroid binding domain"/>
    <property type="match status" value="1"/>
</dbReference>
<reference evidence="3" key="1">
    <citation type="submission" date="2021-01" db="EMBL/GenBank/DDBJ databases">
        <authorList>
            <person name="Corre E."/>
            <person name="Pelletier E."/>
            <person name="Niang G."/>
            <person name="Scheremetjew M."/>
            <person name="Finn R."/>
            <person name="Kale V."/>
            <person name="Holt S."/>
            <person name="Cochrane G."/>
            <person name="Meng A."/>
            <person name="Brown T."/>
            <person name="Cohen L."/>
        </authorList>
    </citation>
    <scope>NUCLEOTIDE SEQUENCE</scope>
    <source>
        <strain evidence="3">CCMP826</strain>
    </source>
</reference>
<dbReference type="InterPro" id="IPR050577">
    <property type="entry name" value="MAPR/NEUFC/NENF-like"/>
</dbReference>
<name>A0A7S2MPH5_9STRA</name>
<dbReference type="PANTHER" id="PTHR10281:SF76">
    <property type="entry name" value="CALCUTTA CUP-RELATED"/>
    <property type="match status" value="1"/>
</dbReference>
<dbReference type="PANTHER" id="PTHR10281">
    <property type="entry name" value="MEMBRANE-ASSOCIATED PROGESTERONE RECEPTOR COMPONENT-RELATED"/>
    <property type="match status" value="1"/>
</dbReference>
<dbReference type="AlphaFoldDB" id="A0A7S2MPH5"/>
<dbReference type="InterPro" id="IPR001199">
    <property type="entry name" value="Cyt_B5-like_heme/steroid-bd"/>
</dbReference>
<organism evidence="3">
    <name type="scientific">Helicotheca tamesis</name>
    <dbReference type="NCBI Taxonomy" id="374047"/>
    <lineage>
        <taxon>Eukaryota</taxon>
        <taxon>Sar</taxon>
        <taxon>Stramenopiles</taxon>
        <taxon>Ochrophyta</taxon>
        <taxon>Bacillariophyta</taxon>
        <taxon>Mediophyceae</taxon>
        <taxon>Lithodesmiophycidae</taxon>
        <taxon>Lithodesmiales</taxon>
        <taxon>Lithodesmiaceae</taxon>
        <taxon>Helicotheca</taxon>
    </lineage>
</organism>
<accession>A0A7S2MPH5</accession>
<evidence type="ECO:0000313" key="3">
    <source>
        <dbReference type="EMBL" id="CAD9495038.1"/>
    </source>
</evidence>
<dbReference type="InterPro" id="IPR036400">
    <property type="entry name" value="Cyt_B5-like_heme/steroid_sf"/>
</dbReference>
<dbReference type="SMART" id="SM01117">
    <property type="entry name" value="Cyt-b5"/>
    <property type="match status" value="1"/>
</dbReference>
<sequence length="173" mass="19539">MSSKMAKAATILGGSSAGFLTAFVAYDYRTCHPMRKIEPYNVGQALIRLHNIFASRSLLPQRNLSLSELAQYDGKDGKPTYFSADGAIYDVSSSEMFASTYELWAGRDASVALAKMSLDKRDINRTDWEKLSNEELESLQSWTEYFRQKYIIKGHLKEFLEKDSSSPSPKAER</sequence>
<feature type="domain" description="Cytochrome b5 heme-binding" evidence="2">
    <location>
        <begin position="64"/>
        <end position="157"/>
    </location>
</feature>
<protein>
    <recommendedName>
        <fullName evidence="2">Cytochrome b5 heme-binding domain-containing protein</fullName>
    </recommendedName>
</protein>
<dbReference type="GO" id="GO:0012505">
    <property type="term" value="C:endomembrane system"/>
    <property type="evidence" value="ECO:0007669"/>
    <property type="project" value="TreeGrafter"/>
</dbReference>
<evidence type="ECO:0000259" key="2">
    <source>
        <dbReference type="SMART" id="SM01117"/>
    </source>
</evidence>
<dbReference type="EMBL" id="HBGV01010474">
    <property type="protein sequence ID" value="CAD9495038.1"/>
    <property type="molecule type" value="Transcribed_RNA"/>
</dbReference>
<dbReference type="SUPFAM" id="SSF55856">
    <property type="entry name" value="Cytochrome b5-like heme/steroid binding domain"/>
    <property type="match status" value="1"/>
</dbReference>
<comment type="similarity">
    <text evidence="1">Belongs to the cytochrome b5 family. MAPR subfamily.</text>
</comment>
<dbReference type="GO" id="GO:0016020">
    <property type="term" value="C:membrane"/>
    <property type="evidence" value="ECO:0007669"/>
    <property type="project" value="TreeGrafter"/>
</dbReference>